<name>A0A3B0TR59_9ZZZZ</name>
<evidence type="ECO:0000313" key="2">
    <source>
        <dbReference type="EMBL" id="VAW19200.1"/>
    </source>
</evidence>
<feature type="transmembrane region" description="Helical" evidence="1">
    <location>
        <begin position="123"/>
        <end position="141"/>
    </location>
</feature>
<proteinExistence type="predicted"/>
<protein>
    <submittedName>
        <fullName evidence="2">Uncharacterized protein</fullName>
    </submittedName>
</protein>
<gene>
    <name evidence="2" type="ORF">MNBD_BACTEROID05-604</name>
</gene>
<dbReference type="AlphaFoldDB" id="A0A3B0TR59"/>
<feature type="non-terminal residue" evidence="2">
    <location>
        <position position="1"/>
    </location>
</feature>
<keyword evidence="1" id="KW-1133">Transmembrane helix</keyword>
<keyword evidence="1" id="KW-0472">Membrane</keyword>
<reference evidence="2" key="1">
    <citation type="submission" date="2018-06" db="EMBL/GenBank/DDBJ databases">
        <authorList>
            <person name="Zhirakovskaya E."/>
        </authorList>
    </citation>
    <scope>NUCLEOTIDE SEQUENCE</scope>
</reference>
<dbReference type="EMBL" id="UOEN01000456">
    <property type="protein sequence ID" value="VAW19200.1"/>
    <property type="molecule type" value="Genomic_DNA"/>
</dbReference>
<sequence length="151" mass="18051">EAKVETYTIPRRNFIGDYWLKHGGQYPSGQLRLFLKDKFKYEEVDVHPRVFVDGTTEHLKCDIIHKSYRNFSHYLAKLNGQTTLEAKKWFESNRNMTFGKAMWRTVDRFFRAYIGKKGRKDGFHGFMVAVFGSLYQIVSYAKFWEMKRNKK</sequence>
<organism evidence="2">
    <name type="scientific">hydrothermal vent metagenome</name>
    <dbReference type="NCBI Taxonomy" id="652676"/>
    <lineage>
        <taxon>unclassified sequences</taxon>
        <taxon>metagenomes</taxon>
        <taxon>ecological metagenomes</taxon>
    </lineage>
</organism>
<accession>A0A3B0TR59</accession>
<keyword evidence="1" id="KW-0812">Transmembrane</keyword>
<evidence type="ECO:0000256" key="1">
    <source>
        <dbReference type="SAM" id="Phobius"/>
    </source>
</evidence>